<comment type="caution">
    <text evidence="3">The sequence shown here is derived from an EMBL/GenBank/DDBJ whole genome shotgun (WGS) entry which is preliminary data.</text>
</comment>
<reference evidence="3" key="1">
    <citation type="journal article" date="2015" name="Nature">
        <title>Complex archaea that bridge the gap between prokaryotes and eukaryotes.</title>
        <authorList>
            <person name="Spang A."/>
            <person name="Saw J.H."/>
            <person name="Jorgensen S.L."/>
            <person name="Zaremba-Niedzwiedzka K."/>
            <person name="Martijn J."/>
            <person name="Lind A.E."/>
            <person name="van Eijk R."/>
            <person name="Schleper C."/>
            <person name="Guy L."/>
            <person name="Ettema T.J."/>
        </authorList>
    </citation>
    <scope>NUCLEOTIDE SEQUENCE</scope>
</reference>
<sequence>KEEEERITNFYKHHIPLERVQEKQRLFGSRKVVNIGKDIHGRRGSGLQIIDPLESSMSRAVTAYERGAKQVIVNKLYKTYTEIGGLGEWITEVSPEVRKESFRAEQIKDQLSDMFKDAELSDNAIKALLDSMDPETMMHIWKPEMLQIKGKDVARVIIRGETKLLELHPDVMDALGGIEANETLGFITRVFKSFTSAVKIGATRVLDFLTTNSLKDYQTFLMQGEKGIKGGLDPAKWIASYAMAELKKAAGEPINSVVALFNKMGGNLSAYTGLDRDHLKKGVKKAITGKQGKFETFLNITGAPEIAGRLAEFATILEKEGWLKKAESGQTPPRHVLIKAINAAHIVTVDFRKSSPLMRKLNYYLPFVNARAEGIRTTYRVIKKHPTRTLLRLISTRIPLVILYWWYKHDDDDYIERPDWQDKYYTFTMSSGGTLRVPRSHGWGLIDSGMERMLGAMYDKEPEQMEKWAKSVIAELNPAGMPSGITPFAEAFFNYSFFKERPVVSDDLLSLEKPDQYYEHTSGVAKEVGRLLHVVTNGKVSLSPAKLDHIADGLSGGFYSDITSFTKKVTQSVFGKDKEGWVPSDIPGLRGITLRREFHKSVDDFYSVRDNLFTEYNSAMEHGKVTEEMQDEHRFVQNIGTLMGNIRSATKGLSKSDKIKAEAAIAGLARVVLKRKPLDSYQNPVNNLDKLPAAIRKAVADHVGAKAVSATSGEKFGDIQEDAAEYLKRLEVKQVVAENLAFDRLRFGSTMRSSKSSRNQANRIRHRLTYP</sequence>
<name>A0A0F9IWP7_9ZZZZ</name>
<gene>
    <name evidence="3" type="ORF">LCGC14_1604780</name>
</gene>
<evidence type="ECO:0000259" key="2">
    <source>
        <dbReference type="Pfam" id="PF18857"/>
    </source>
</evidence>
<feature type="region of interest" description="Disordered" evidence="1">
    <location>
        <begin position="751"/>
        <end position="771"/>
    </location>
</feature>
<evidence type="ECO:0000313" key="3">
    <source>
        <dbReference type="EMBL" id="KKM24474.1"/>
    </source>
</evidence>
<proteinExistence type="predicted"/>
<organism evidence="3">
    <name type="scientific">marine sediment metagenome</name>
    <dbReference type="NCBI Taxonomy" id="412755"/>
    <lineage>
        <taxon>unclassified sequences</taxon>
        <taxon>metagenomes</taxon>
        <taxon>ecological metagenomes</taxon>
    </lineage>
</organism>
<feature type="compositionally biased region" description="Polar residues" evidence="1">
    <location>
        <begin position="751"/>
        <end position="762"/>
    </location>
</feature>
<feature type="domain" description="Large polyvalent protein associated" evidence="2">
    <location>
        <begin position="411"/>
        <end position="587"/>
    </location>
</feature>
<dbReference type="AlphaFoldDB" id="A0A0F9IWP7"/>
<protein>
    <recommendedName>
        <fullName evidence="2">Large polyvalent protein associated domain-containing protein</fullName>
    </recommendedName>
</protein>
<accession>A0A0F9IWP7</accession>
<dbReference type="InterPro" id="IPR040561">
    <property type="entry name" value="LPD38"/>
</dbReference>
<dbReference type="Pfam" id="PF18857">
    <property type="entry name" value="LPD38"/>
    <property type="match status" value="1"/>
</dbReference>
<dbReference type="EMBL" id="LAZR01012916">
    <property type="protein sequence ID" value="KKM24474.1"/>
    <property type="molecule type" value="Genomic_DNA"/>
</dbReference>
<evidence type="ECO:0000256" key="1">
    <source>
        <dbReference type="SAM" id="MobiDB-lite"/>
    </source>
</evidence>
<feature type="non-terminal residue" evidence="3">
    <location>
        <position position="1"/>
    </location>
</feature>